<reference evidence="2 3" key="1">
    <citation type="submission" date="2024-10" db="EMBL/GenBank/DDBJ databases">
        <title>The Natural Products Discovery Center: Release of the First 8490 Sequenced Strains for Exploring Actinobacteria Biosynthetic Diversity.</title>
        <authorList>
            <person name="Kalkreuter E."/>
            <person name="Kautsar S.A."/>
            <person name="Yang D."/>
            <person name="Bader C.D."/>
            <person name="Teijaro C.N."/>
            <person name="Fluegel L."/>
            <person name="Davis C.M."/>
            <person name="Simpson J.R."/>
            <person name="Lauterbach L."/>
            <person name="Steele A.D."/>
            <person name="Gui C."/>
            <person name="Meng S."/>
            <person name="Li G."/>
            <person name="Viehrig K."/>
            <person name="Ye F."/>
            <person name="Su P."/>
            <person name="Kiefer A.F."/>
            <person name="Nichols A."/>
            <person name="Cepeda A.J."/>
            <person name="Yan W."/>
            <person name="Fan B."/>
            <person name="Jiang Y."/>
            <person name="Adhikari A."/>
            <person name="Zheng C.-J."/>
            <person name="Schuster L."/>
            <person name="Cowan T.M."/>
            <person name="Smanski M.J."/>
            <person name="Chevrette M.G."/>
            <person name="De Carvalho L.P.S."/>
            <person name="Shen B."/>
        </authorList>
    </citation>
    <scope>NUCLEOTIDE SEQUENCE [LARGE SCALE GENOMIC DNA]</scope>
    <source>
        <strain evidence="2 3">NPDC087045</strain>
    </source>
</reference>
<name>A0ABW8F1W1_9BURK</name>
<dbReference type="Proteomes" id="UP001617427">
    <property type="component" value="Unassembled WGS sequence"/>
</dbReference>
<feature type="compositionally biased region" description="Basic and acidic residues" evidence="1">
    <location>
        <begin position="78"/>
        <end position="96"/>
    </location>
</feature>
<evidence type="ECO:0000313" key="2">
    <source>
        <dbReference type="EMBL" id="MFJ3047277.1"/>
    </source>
</evidence>
<feature type="compositionally biased region" description="Basic and acidic residues" evidence="1">
    <location>
        <begin position="1"/>
        <end position="14"/>
    </location>
</feature>
<dbReference type="RefSeq" id="WP_402701831.1">
    <property type="nucleotide sequence ID" value="NZ_JBIUZV010000009.1"/>
</dbReference>
<comment type="caution">
    <text evidence="2">The sequence shown here is derived from an EMBL/GenBank/DDBJ whole genome shotgun (WGS) entry which is preliminary data.</text>
</comment>
<evidence type="ECO:0000256" key="1">
    <source>
        <dbReference type="SAM" id="MobiDB-lite"/>
    </source>
</evidence>
<accession>A0ABW8F1W1</accession>
<feature type="region of interest" description="Disordered" evidence="1">
    <location>
        <begin position="78"/>
        <end position="119"/>
    </location>
</feature>
<organism evidence="2 3">
    <name type="scientific">Herbaspirillum chlorophenolicum</name>
    <dbReference type="NCBI Taxonomy" id="211589"/>
    <lineage>
        <taxon>Bacteria</taxon>
        <taxon>Pseudomonadati</taxon>
        <taxon>Pseudomonadota</taxon>
        <taxon>Betaproteobacteria</taxon>
        <taxon>Burkholderiales</taxon>
        <taxon>Oxalobacteraceae</taxon>
        <taxon>Herbaspirillum</taxon>
    </lineage>
</organism>
<protein>
    <submittedName>
        <fullName evidence="2">Uncharacterized protein</fullName>
    </submittedName>
</protein>
<feature type="region of interest" description="Disordered" evidence="1">
    <location>
        <begin position="1"/>
        <end position="38"/>
    </location>
</feature>
<keyword evidence="3" id="KW-1185">Reference proteome</keyword>
<evidence type="ECO:0000313" key="3">
    <source>
        <dbReference type="Proteomes" id="UP001617427"/>
    </source>
</evidence>
<proteinExistence type="predicted"/>
<gene>
    <name evidence="2" type="ORF">ACIPEN_15725</name>
</gene>
<sequence>MVPDLLRHNDKAAGDRPAPSPSGRLKAAPARDPRDFAAPILIPDNPIAKSTRFLGKNLRSRGMIGTMEGDISPADARAAQHAENSRDIVETSEKTSLKMGDLPSNVPKVLPGRPDGSWL</sequence>
<dbReference type="EMBL" id="JBIUZV010000009">
    <property type="protein sequence ID" value="MFJ3047277.1"/>
    <property type="molecule type" value="Genomic_DNA"/>
</dbReference>